<reference evidence="1" key="1">
    <citation type="submission" date="2019-04" db="EMBL/GenBank/DDBJ databases">
        <title>An insight into the mialome of Ixodes scapularis.</title>
        <authorList>
            <person name="Ribeiro J.M."/>
            <person name="Mather T.N."/>
            <person name="Karim S."/>
        </authorList>
    </citation>
    <scope>NUCLEOTIDE SEQUENCE</scope>
</reference>
<protein>
    <submittedName>
        <fullName evidence="1">Uncharacterized protein</fullName>
    </submittedName>
</protein>
<organism evidence="1">
    <name type="scientific">Ixodes scapularis</name>
    <name type="common">Black-legged tick</name>
    <name type="synonym">Deer tick</name>
    <dbReference type="NCBI Taxonomy" id="6945"/>
    <lineage>
        <taxon>Eukaryota</taxon>
        <taxon>Metazoa</taxon>
        <taxon>Ecdysozoa</taxon>
        <taxon>Arthropoda</taxon>
        <taxon>Chelicerata</taxon>
        <taxon>Arachnida</taxon>
        <taxon>Acari</taxon>
        <taxon>Parasitiformes</taxon>
        <taxon>Ixodida</taxon>
        <taxon>Ixodoidea</taxon>
        <taxon>Ixodidae</taxon>
        <taxon>Ixodinae</taxon>
        <taxon>Ixodes</taxon>
    </lineage>
</organism>
<accession>A0A4D5REE8</accession>
<proteinExistence type="predicted"/>
<dbReference type="EMBL" id="GHJT01001345">
    <property type="protein sequence ID" value="MOY35316.1"/>
    <property type="molecule type" value="Transcribed_RNA"/>
</dbReference>
<name>A0A4D5REE8_IXOSC</name>
<dbReference type="AlphaFoldDB" id="A0A4D5REE8"/>
<sequence length="188" mass="21003">MCMYICACALPYSLLSTAKGSSPSHLLQKLRWHRTEVSRKSVCSTYQCSERSVTNRCRFAMGLGQVVAARRVLATAYFFGREEFRTLARECRGMDDRNTLFPEGPLVPGCHTPQLPRHRPVDWWTLAYSFVRGADFSPLCAVHLVVTARMLLFSVLPVSLRIAPSTLWQGGAIVGTGSALEKSYLKDL</sequence>
<evidence type="ECO:0000313" key="1">
    <source>
        <dbReference type="EMBL" id="MOY35316.1"/>
    </source>
</evidence>